<evidence type="ECO:0000256" key="1">
    <source>
        <dbReference type="ARBA" id="ARBA00004651"/>
    </source>
</evidence>
<dbReference type="OrthoDB" id="9810492at2"/>
<comment type="subcellular location">
    <subcellularLocation>
        <location evidence="1">Cell membrane</location>
        <topology evidence="1">Multi-pass membrane protein</topology>
    </subcellularLocation>
</comment>
<dbReference type="Gene3D" id="1.20.1250.20">
    <property type="entry name" value="MFS general substrate transporter like domains"/>
    <property type="match status" value="1"/>
</dbReference>
<dbReference type="GO" id="GO:0022857">
    <property type="term" value="F:transmembrane transporter activity"/>
    <property type="evidence" value="ECO:0007669"/>
    <property type="project" value="InterPro"/>
</dbReference>
<feature type="transmembrane region" description="Helical" evidence="6">
    <location>
        <begin position="271"/>
        <end position="292"/>
    </location>
</feature>
<evidence type="ECO:0000259" key="7">
    <source>
        <dbReference type="PROSITE" id="PS50850"/>
    </source>
</evidence>
<keyword evidence="5 6" id="KW-0472">Membrane</keyword>
<accession>A0A2M9BZT4</accession>
<dbReference type="PROSITE" id="PS50850">
    <property type="entry name" value="MFS"/>
    <property type="match status" value="1"/>
</dbReference>
<evidence type="ECO:0000256" key="5">
    <source>
        <dbReference type="ARBA" id="ARBA00023136"/>
    </source>
</evidence>
<feature type="transmembrane region" description="Helical" evidence="6">
    <location>
        <begin position="488"/>
        <end position="508"/>
    </location>
</feature>
<dbReference type="InterPro" id="IPR011701">
    <property type="entry name" value="MFS"/>
</dbReference>
<proteinExistence type="predicted"/>
<dbReference type="InterPro" id="IPR036259">
    <property type="entry name" value="MFS_trans_sf"/>
</dbReference>
<dbReference type="Gene3D" id="1.20.1720.10">
    <property type="entry name" value="Multidrug resistance protein D"/>
    <property type="match status" value="1"/>
</dbReference>
<evidence type="ECO:0000313" key="9">
    <source>
        <dbReference type="Proteomes" id="UP000230161"/>
    </source>
</evidence>
<feature type="domain" description="Major facilitator superfamily (MFS) profile" evidence="7">
    <location>
        <begin position="19"/>
        <end position="512"/>
    </location>
</feature>
<evidence type="ECO:0000256" key="2">
    <source>
        <dbReference type="ARBA" id="ARBA00022448"/>
    </source>
</evidence>
<feature type="transmembrane region" description="Helical" evidence="6">
    <location>
        <begin position="53"/>
        <end position="73"/>
    </location>
</feature>
<reference evidence="8 9" key="1">
    <citation type="submission" date="2017-11" db="EMBL/GenBank/DDBJ databases">
        <title>Genomic Encyclopedia of Archaeal and Bacterial Type Strains, Phase II (KMG-II): From Individual Species to Whole Genera.</title>
        <authorList>
            <person name="Goeker M."/>
        </authorList>
    </citation>
    <scope>NUCLEOTIDE SEQUENCE [LARGE SCALE GENOMIC DNA]</scope>
    <source>
        <strain evidence="8 9">DSM 25625</strain>
    </source>
</reference>
<dbReference type="AlphaFoldDB" id="A0A2M9BZT4"/>
<feature type="transmembrane region" description="Helical" evidence="6">
    <location>
        <begin position="85"/>
        <end position="104"/>
    </location>
</feature>
<dbReference type="PRINTS" id="PR01036">
    <property type="entry name" value="TCRTETB"/>
</dbReference>
<evidence type="ECO:0000256" key="6">
    <source>
        <dbReference type="SAM" id="Phobius"/>
    </source>
</evidence>
<dbReference type="Proteomes" id="UP000230161">
    <property type="component" value="Unassembled WGS sequence"/>
</dbReference>
<evidence type="ECO:0000256" key="4">
    <source>
        <dbReference type="ARBA" id="ARBA00022989"/>
    </source>
</evidence>
<feature type="transmembrane region" description="Helical" evidence="6">
    <location>
        <begin position="171"/>
        <end position="194"/>
    </location>
</feature>
<feature type="transmembrane region" description="Helical" evidence="6">
    <location>
        <begin position="206"/>
        <end position="227"/>
    </location>
</feature>
<feature type="transmembrane region" description="Helical" evidence="6">
    <location>
        <begin position="362"/>
        <end position="380"/>
    </location>
</feature>
<feature type="transmembrane region" description="Helical" evidence="6">
    <location>
        <begin position="304"/>
        <end position="324"/>
    </location>
</feature>
<dbReference type="EMBL" id="PGFB01000002">
    <property type="protein sequence ID" value="PJJ63582.1"/>
    <property type="molecule type" value="Genomic_DNA"/>
</dbReference>
<comment type="caution">
    <text evidence="8">The sequence shown here is derived from an EMBL/GenBank/DDBJ whole genome shotgun (WGS) entry which is preliminary data.</text>
</comment>
<feature type="transmembrane region" description="Helical" evidence="6">
    <location>
        <begin position="110"/>
        <end position="134"/>
    </location>
</feature>
<feature type="transmembrane region" description="Helical" evidence="6">
    <location>
        <begin position="141"/>
        <end position="165"/>
    </location>
</feature>
<sequence length="534" mass="54956">MTQTAAPTATGKPRRAALVLTTLILAAGVANLNLSVANVALPDIGTSLDASQAALNLIAVGFSLGLAASVLYLGALGDRYGRKLMLVLGMVVSLPACVIAATAPTVEILFAARLLGGLGAGMAYPTTLALITALWSGRSRIAAIALWSAIGGALSSLGPLTAGAILGAAAWGWVFLMTLPLAVVTLVLVIVLVPSHVNETKDPVDNAGGVLSVVLIGSLVLGINFVVVPGMLTTAWVLFAIAVVSGVLFVLRQLRARVPLYDLHYARRRTFWVGALGGIIVFGSLMGALYIGQQYMQNVLGYSPLQSGLAILPSTLLMVVAGPVSGRLIGRYGSRATMLAGFAFCLIGFIVMWTFWDVGSGYPVVGIAYAALGIGVGLSGTPTTHSLTSSVPVWKAGMASGTADLQRDLGSSILTSILGAILTAGYAASIASSVAGAPANVQSEVTSGIETTLQKSFSSAEMTAQQYPQYAEGITSAARDSFLAGADWAYLAGMLFVVIGIAVVFFLFPKKKPEFVLTQKYEAESDAGPVAAAR</sequence>
<name>A0A2M9BZT4_9MICO</name>
<gene>
    <name evidence="8" type="ORF">CLV54_1252</name>
</gene>
<dbReference type="RefSeq" id="WP_100344063.1">
    <property type="nucleotide sequence ID" value="NZ_PGFB01000002.1"/>
</dbReference>
<keyword evidence="4 6" id="KW-1133">Transmembrane helix</keyword>
<dbReference type="CDD" id="cd17321">
    <property type="entry name" value="MFS_MMR_MDR_like"/>
    <property type="match status" value="1"/>
</dbReference>
<keyword evidence="9" id="KW-1185">Reference proteome</keyword>
<dbReference type="PANTHER" id="PTHR42718:SF9">
    <property type="entry name" value="MAJOR FACILITATOR SUPERFAMILY MULTIDRUG TRANSPORTER MFSC"/>
    <property type="match status" value="1"/>
</dbReference>
<feature type="transmembrane region" description="Helical" evidence="6">
    <location>
        <begin position="336"/>
        <end position="356"/>
    </location>
</feature>
<dbReference type="SUPFAM" id="SSF103473">
    <property type="entry name" value="MFS general substrate transporter"/>
    <property type="match status" value="1"/>
</dbReference>
<evidence type="ECO:0000256" key="3">
    <source>
        <dbReference type="ARBA" id="ARBA00022692"/>
    </source>
</evidence>
<dbReference type="InterPro" id="IPR020846">
    <property type="entry name" value="MFS_dom"/>
</dbReference>
<keyword evidence="2" id="KW-0813">Transport</keyword>
<feature type="transmembrane region" description="Helical" evidence="6">
    <location>
        <begin position="413"/>
        <end position="435"/>
    </location>
</feature>
<organism evidence="8 9">
    <name type="scientific">Compostimonas suwonensis</name>
    <dbReference type="NCBI Taxonomy" id="1048394"/>
    <lineage>
        <taxon>Bacteria</taxon>
        <taxon>Bacillati</taxon>
        <taxon>Actinomycetota</taxon>
        <taxon>Actinomycetes</taxon>
        <taxon>Micrococcales</taxon>
        <taxon>Microbacteriaceae</taxon>
        <taxon>Compostimonas</taxon>
    </lineage>
</organism>
<dbReference type="GO" id="GO:0005886">
    <property type="term" value="C:plasma membrane"/>
    <property type="evidence" value="ECO:0007669"/>
    <property type="project" value="UniProtKB-SubCell"/>
</dbReference>
<keyword evidence="3 6" id="KW-0812">Transmembrane</keyword>
<evidence type="ECO:0000313" key="8">
    <source>
        <dbReference type="EMBL" id="PJJ63582.1"/>
    </source>
</evidence>
<feature type="transmembrane region" description="Helical" evidence="6">
    <location>
        <begin position="233"/>
        <end position="251"/>
    </location>
</feature>
<dbReference type="PANTHER" id="PTHR42718">
    <property type="entry name" value="MAJOR FACILITATOR SUPERFAMILY MULTIDRUG TRANSPORTER MFSC"/>
    <property type="match status" value="1"/>
</dbReference>
<protein>
    <submittedName>
        <fullName evidence="8">EmrB/QacA subfamily drug resistance transporter</fullName>
    </submittedName>
</protein>
<dbReference type="Pfam" id="PF07690">
    <property type="entry name" value="MFS_1"/>
    <property type="match status" value="1"/>
</dbReference>